<dbReference type="PROSITE" id="PS51257">
    <property type="entry name" value="PROKAR_LIPOPROTEIN"/>
    <property type="match status" value="1"/>
</dbReference>
<feature type="transmembrane region" description="Helical" evidence="6">
    <location>
        <begin position="308"/>
        <end position="330"/>
    </location>
</feature>
<accession>A0ABS8W591</accession>
<comment type="subcellular location">
    <subcellularLocation>
        <location evidence="1">Cell membrane</location>
        <topology evidence="1">Multi-pass membrane protein</topology>
    </subcellularLocation>
</comment>
<keyword evidence="9" id="KW-1185">Reference proteome</keyword>
<keyword evidence="3 6" id="KW-0812">Transmembrane</keyword>
<dbReference type="InterPro" id="IPR038766">
    <property type="entry name" value="Membrane_comp_ABC_pdt"/>
</dbReference>
<keyword evidence="4 6" id="KW-1133">Transmembrane helix</keyword>
<sequence length="822" mass="91022">MKNNLLLKWRWRECWQGQLWPITLALSLIIACVFALSALVTRVDKIMVDQGRSALGADLVLVSNQQPISPDTLASAKKLGLTISQQTRIRTMAFSDNGMQLISLKAMETNYPLRGELQLDANPLTANAKTLTMLQHVQPNELWLAERLFNLLDVSIGDTVAIGDAELTVSGKIAEDPELSFNPFNQMPSAIIHLDDIAKTGAVVPGGRLSYRAYFSGPDSALNQLQQEISITASQRWLSEQSQGRSAEFINKAQQYLSLTLLLVLLMASATLVLTSQHYRNSQQSTVAMLKSLGASQAWLRRWLAGQLAMLFGLSIAIGISCGFLLEQLLRLPLTDLLPDPLPSIGFSPWLVSIGIALLVGLPSMGISLLHLLATPATSIIGQDTPTKKQYWAYSLLLLPLISLIVWFGNNKMMWLTLVGLAVILVLLGALGLLITKLLQQKRWGPAVTLALSRLNRSRVASMAQLGALTCSLMLLSVIWLLRSDLLNDWQQTLPANAPNVFAINIAPEQVDAYINQLDQWQLDHSQAYPVIRGRLTQRNDEVLQSVSPAVATKPETEADKEKDSALRRELNFTWLPQLPSHNEVLEGEWSTERGVSVEQDIAERLNIKLGDTLHFSVNSQSFSAKVNSIRKVEWRNMKPNFYFIFSPDVMADLPTTWLVSFRIDDQQTGLLNQLARDYATVSLLDLRSMATRIQSLLQQVAWSLTVLAALAVLSGLLLVLTLLRLSVSQRQQEIKLYRTLGASKKRISATLWAEYGLMALIAGFTAALGAQGIIAAVVKWGFELPVQPHFYLFITLPVLALALIYVITLSMFKQLLAPLRA</sequence>
<feature type="transmembrane region" description="Helical" evidence="6">
    <location>
        <begin position="415"/>
        <end position="439"/>
    </location>
</feature>
<gene>
    <name evidence="8" type="ORF">K6Y31_02485</name>
</gene>
<comment type="caution">
    <text evidence="8">The sequence shown here is derived from an EMBL/GenBank/DDBJ whole genome shotgun (WGS) entry which is preliminary data.</text>
</comment>
<feature type="transmembrane region" description="Helical" evidence="6">
    <location>
        <begin position="20"/>
        <end position="40"/>
    </location>
</feature>
<evidence type="ECO:0000256" key="2">
    <source>
        <dbReference type="ARBA" id="ARBA00022475"/>
    </source>
</evidence>
<feature type="transmembrane region" description="Helical" evidence="6">
    <location>
        <begin position="391"/>
        <end position="409"/>
    </location>
</feature>
<feature type="transmembrane region" description="Helical" evidence="6">
    <location>
        <begin position="256"/>
        <end position="275"/>
    </location>
</feature>
<evidence type="ECO:0000256" key="1">
    <source>
        <dbReference type="ARBA" id="ARBA00004651"/>
    </source>
</evidence>
<feature type="transmembrane region" description="Helical" evidence="6">
    <location>
        <begin position="350"/>
        <end position="370"/>
    </location>
</feature>
<protein>
    <submittedName>
        <fullName evidence="8">ABC transporter permease</fullName>
    </submittedName>
</protein>
<organism evidence="8 9">
    <name type="scientific">Motilimonas cestriensis</name>
    <dbReference type="NCBI Taxonomy" id="2742685"/>
    <lineage>
        <taxon>Bacteria</taxon>
        <taxon>Pseudomonadati</taxon>
        <taxon>Pseudomonadota</taxon>
        <taxon>Gammaproteobacteria</taxon>
        <taxon>Alteromonadales</taxon>
        <taxon>Alteromonadales genera incertae sedis</taxon>
        <taxon>Motilimonas</taxon>
    </lineage>
</organism>
<feature type="domain" description="ABC3 transporter permease C-terminal" evidence="7">
    <location>
        <begin position="707"/>
        <end position="811"/>
    </location>
</feature>
<dbReference type="PANTHER" id="PTHR30287">
    <property type="entry name" value="MEMBRANE COMPONENT OF PREDICTED ABC SUPERFAMILY METABOLITE UPTAKE TRANSPORTER"/>
    <property type="match status" value="1"/>
</dbReference>
<evidence type="ECO:0000259" key="7">
    <source>
        <dbReference type="Pfam" id="PF02687"/>
    </source>
</evidence>
<evidence type="ECO:0000313" key="9">
    <source>
        <dbReference type="Proteomes" id="UP001201273"/>
    </source>
</evidence>
<reference evidence="8 9" key="1">
    <citation type="journal article" date="2022" name="Environ. Microbiol. Rep.">
        <title>Eco-phylogenetic analyses reveal divergent evolution of vitamin B12 metabolism in the marine bacterial family 'Psychromonadaceae'.</title>
        <authorList>
            <person name="Jin X."/>
            <person name="Yang Y."/>
            <person name="Cao H."/>
            <person name="Gao B."/>
            <person name="Zhao Z."/>
        </authorList>
    </citation>
    <scope>NUCLEOTIDE SEQUENCE [LARGE SCALE GENOMIC DNA]</scope>
    <source>
        <strain evidence="8 9">MKS20</strain>
    </source>
</reference>
<dbReference type="RefSeq" id="WP_233051275.1">
    <property type="nucleotide sequence ID" value="NZ_JAIMJA010000002.1"/>
</dbReference>
<dbReference type="Pfam" id="PF02687">
    <property type="entry name" value="FtsX"/>
    <property type="match status" value="2"/>
</dbReference>
<keyword evidence="5 6" id="KW-0472">Membrane</keyword>
<evidence type="ECO:0000256" key="6">
    <source>
        <dbReference type="SAM" id="Phobius"/>
    </source>
</evidence>
<feature type="transmembrane region" description="Helical" evidence="6">
    <location>
        <begin position="791"/>
        <end position="813"/>
    </location>
</feature>
<evidence type="ECO:0000256" key="5">
    <source>
        <dbReference type="ARBA" id="ARBA00023136"/>
    </source>
</evidence>
<evidence type="ECO:0000313" key="8">
    <source>
        <dbReference type="EMBL" id="MCE2593680.1"/>
    </source>
</evidence>
<evidence type="ECO:0000256" key="4">
    <source>
        <dbReference type="ARBA" id="ARBA00022989"/>
    </source>
</evidence>
<dbReference type="EMBL" id="JAIMJA010000002">
    <property type="protein sequence ID" value="MCE2593680.1"/>
    <property type="molecule type" value="Genomic_DNA"/>
</dbReference>
<dbReference type="InterPro" id="IPR003838">
    <property type="entry name" value="ABC3_permease_C"/>
</dbReference>
<feature type="transmembrane region" description="Helical" evidence="6">
    <location>
        <begin position="701"/>
        <end position="724"/>
    </location>
</feature>
<evidence type="ECO:0000256" key="3">
    <source>
        <dbReference type="ARBA" id="ARBA00022692"/>
    </source>
</evidence>
<dbReference type="Proteomes" id="UP001201273">
    <property type="component" value="Unassembled WGS sequence"/>
</dbReference>
<proteinExistence type="predicted"/>
<feature type="domain" description="ABC3 transporter permease C-terminal" evidence="7">
    <location>
        <begin position="261"/>
        <end position="375"/>
    </location>
</feature>
<feature type="transmembrane region" description="Helical" evidence="6">
    <location>
        <begin position="756"/>
        <end position="779"/>
    </location>
</feature>
<feature type="transmembrane region" description="Helical" evidence="6">
    <location>
        <begin position="460"/>
        <end position="482"/>
    </location>
</feature>
<name>A0ABS8W591_9GAMM</name>
<keyword evidence="2" id="KW-1003">Cell membrane</keyword>
<dbReference type="PANTHER" id="PTHR30287:SF1">
    <property type="entry name" value="INNER MEMBRANE PROTEIN"/>
    <property type="match status" value="1"/>
</dbReference>